<reference evidence="4 5" key="1">
    <citation type="journal article" date="2010" name="Cell">
        <title>The genome of Naegleria gruberi illuminates early eukaryotic versatility.</title>
        <authorList>
            <person name="Fritz-Laylin L.K."/>
            <person name="Prochnik S.E."/>
            <person name="Ginger M.L."/>
            <person name="Dacks J.B."/>
            <person name="Carpenter M.L."/>
            <person name="Field M.C."/>
            <person name="Kuo A."/>
            <person name="Paredez A."/>
            <person name="Chapman J."/>
            <person name="Pham J."/>
            <person name="Shu S."/>
            <person name="Neupane R."/>
            <person name="Cipriano M."/>
            <person name="Mancuso J."/>
            <person name="Tu H."/>
            <person name="Salamov A."/>
            <person name="Lindquist E."/>
            <person name="Shapiro H."/>
            <person name="Lucas S."/>
            <person name="Grigoriev I.V."/>
            <person name="Cande W.Z."/>
            <person name="Fulton C."/>
            <person name="Rokhsar D.S."/>
            <person name="Dawson S.C."/>
        </authorList>
    </citation>
    <scope>NUCLEOTIDE SEQUENCE [LARGE SCALE GENOMIC DNA]</scope>
    <source>
        <strain evidence="4 5">NEG-M</strain>
    </source>
</reference>
<evidence type="ECO:0000256" key="2">
    <source>
        <dbReference type="SAM" id="Phobius"/>
    </source>
</evidence>
<evidence type="ECO:0000256" key="1">
    <source>
        <dbReference type="SAM" id="MobiDB-lite"/>
    </source>
</evidence>
<dbReference type="EMBL" id="GG738853">
    <property type="protein sequence ID" value="EFC47700.1"/>
    <property type="molecule type" value="Genomic_DNA"/>
</dbReference>
<protein>
    <submittedName>
        <fullName evidence="4">Predicted protein</fullName>
    </submittedName>
</protein>
<dbReference type="Gene3D" id="2.160.20.10">
    <property type="entry name" value="Single-stranded right-handed beta-helix, Pectin lyase-like"/>
    <property type="match status" value="1"/>
</dbReference>
<feature type="transmembrane region" description="Helical" evidence="2">
    <location>
        <begin position="1067"/>
        <end position="1089"/>
    </location>
</feature>
<dbReference type="Proteomes" id="UP000006671">
    <property type="component" value="Unassembled WGS sequence"/>
</dbReference>
<keyword evidence="5" id="KW-1185">Reference proteome</keyword>
<keyword evidence="2" id="KW-1133">Transmembrane helix</keyword>
<dbReference type="InterPro" id="IPR011050">
    <property type="entry name" value="Pectin_lyase_fold/virulence"/>
</dbReference>
<feature type="chain" id="PRO_5003038468" evidence="3">
    <location>
        <begin position="27"/>
        <end position="1093"/>
    </location>
</feature>
<accession>D2V5S1</accession>
<feature type="signal peptide" evidence="3">
    <location>
        <begin position="1"/>
        <end position="26"/>
    </location>
</feature>
<dbReference type="InParanoid" id="D2V5S1"/>
<keyword evidence="3" id="KW-0732">Signal</keyword>
<evidence type="ECO:0000256" key="3">
    <source>
        <dbReference type="SAM" id="SignalP"/>
    </source>
</evidence>
<name>D2V5S1_NAEGR</name>
<gene>
    <name evidence="4" type="ORF">NAEGRDRAFT_64181</name>
</gene>
<dbReference type="AlphaFoldDB" id="D2V5S1"/>
<proteinExistence type="predicted"/>
<feature type="region of interest" description="Disordered" evidence="1">
    <location>
        <begin position="1026"/>
        <end position="1057"/>
    </location>
</feature>
<keyword evidence="2" id="KW-0472">Membrane</keyword>
<keyword evidence="2" id="KW-0812">Transmembrane</keyword>
<sequence>MKDNTWFTTSLIIQLFILLLICVSSSDVITSVNGQTIQDDIYIVPIPKVVTPEYGSLSLTPQVYYFNSSYSSSSLQYLYSMSDGSTLKSGMSFTSNGLFTFYPNPSQIGQFNILRNVSYYNSDNKFTIISHTITIQVISSPSNNGNQLQLLFSDNFTFNLSNWNLIDGTMKLQSNQLNLFQNNTILTSVKYFDIFNNNNNGLTFTFNLLTSWTSTRGILLYIDKLNYYEINLSNSPLTIKRYLNGELTIVLQSTKLLQVHTSNYYSSYKLFLQFTKNGILINLAKIGTLSSDYYLNVIDNFTNMELFKNIKFGFFDKSASSPTVSTFKVLQFQVFNGKLIHTRQAQTYHVDATNGNDLNDGLTKSTALKTLNTAQYQLLPDDTLLVYDSIYRESFQINREASIYHPITIKAVNQPTTTTTTFTTTPYTHTSIIDGSLVLDNSKLTKISNSNIYQTYIKFTPDVVYLNGVKMNEMFKYDSFGNRVSDNYWNGADLYHYYYGANIVFTRRILSYNASTNTIGMEYRDSIWGQLIISTSDFYAIGNHVGCFSQANQYVSSNNQISVSLSSDPYYIQSNSLLLEVSSLSNGIKFTNGMEGIRVQGLMIRKFTSDGIQCSSQCVSFTSSQNILIDGGEHSQNFNNGINFGGGMKDSTIENSYVHENVNNGIWVGPHFSQRLHPDNIQLASSHNVTLDSNILIQSGGDQNMWMEQNGLVTFKRNIFINGPLGLNHALNLVLINNIFYQSWMRYSFKFENYVTYSSLVGLQSVLDWNQMFNSLNSSTTTINGNDLPNILVWKDLNLQISNRIKSYSSFNLLTNSDKNDLINHLNNIINNTLFMKEHKDLVLPLLGKSNVAYPYWTAITKRGLLDNSTGQFNLMTSDISIIEEVRGLTRAILDELVFDGILSKSLMTFYPRIVSIKNNAFINSNLQLPNSSYSLLPYWDSDFNYIEQGTPYHANIWKTLTGPNTIFETSLTNTTFYFKNMTLYDFHLNCNNQNISLIDRGINVGEFYNDKAPDIGAYESNCNNNNLNPQPSSTTKPSTSVNSPQPSKSPQPNNSKIVSLGSSINVGGGIGSGLILIGWIMVMMVVVLNTMF</sequence>
<dbReference type="VEuPathDB" id="AmoebaDB:NAEGRDRAFT_64181"/>
<dbReference type="GeneID" id="8849546"/>
<dbReference type="InterPro" id="IPR012334">
    <property type="entry name" value="Pectin_lyas_fold"/>
</dbReference>
<dbReference type="KEGG" id="ngr:NAEGRDRAFT_64181"/>
<dbReference type="SUPFAM" id="SSF51126">
    <property type="entry name" value="Pectin lyase-like"/>
    <property type="match status" value="2"/>
</dbReference>
<evidence type="ECO:0000313" key="5">
    <source>
        <dbReference type="Proteomes" id="UP000006671"/>
    </source>
</evidence>
<organism evidence="5">
    <name type="scientific">Naegleria gruberi</name>
    <name type="common">Amoeba</name>
    <dbReference type="NCBI Taxonomy" id="5762"/>
    <lineage>
        <taxon>Eukaryota</taxon>
        <taxon>Discoba</taxon>
        <taxon>Heterolobosea</taxon>
        <taxon>Tetramitia</taxon>
        <taxon>Eutetramitia</taxon>
        <taxon>Vahlkampfiidae</taxon>
        <taxon>Naegleria</taxon>
    </lineage>
</organism>
<dbReference type="RefSeq" id="XP_002680444.1">
    <property type="nucleotide sequence ID" value="XM_002680398.1"/>
</dbReference>
<evidence type="ECO:0000313" key="4">
    <source>
        <dbReference type="EMBL" id="EFC47700.1"/>
    </source>
</evidence>